<keyword evidence="8" id="KW-1185">Reference proteome</keyword>
<dbReference type="PIRSF" id="PIRSF006470">
    <property type="entry name" value="DctB"/>
    <property type="match status" value="1"/>
</dbReference>
<name>A0ABV3XTT6_9RHOB</name>
<dbReference type="InterPro" id="IPR018389">
    <property type="entry name" value="DctP_fam"/>
</dbReference>
<dbReference type="NCBIfam" id="TIGR00787">
    <property type="entry name" value="dctP"/>
    <property type="match status" value="1"/>
</dbReference>
<dbReference type="InterPro" id="IPR038404">
    <property type="entry name" value="TRAP_DctP_sf"/>
</dbReference>
<dbReference type="CDD" id="cd13603">
    <property type="entry name" value="PBP2_TRAP_Siap_TeaA_like"/>
    <property type="match status" value="1"/>
</dbReference>
<feature type="signal peptide" evidence="6">
    <location>
        <begin position="1"/>
        <end position="22"/>
    </location>
</feature>
<dbReference type="Pfam" id="PF03480">
    <property type="entry name" value="DctP"/>
    <property type="match status" value="1"/>
</dbReference>
<dbReference type="RefSeq" id="WP_211336827.1">
    <property type="nucleotide sequence ID" value="NZ_JBEHHI010000002.1"/>
</dbReference>
<evidence type="ECO:0000256" key="3">
    <source>
        <dbReference type="ARBA" id="ARBA00022448"/>
    </source>
</evidence>
<dbReference type="Gene3D" id="3.40.190.170">
    <property type="entry name" value="Bacterial extracellular solute-binding protein, family 7"/>
    <property type="match status" value="1"/>
</dbReference>
<comment type="caution">
    <text evidence="7">The sequence shown here is derived from an EMBL/GenBank/DDBJ whole genome shotgun (WGS) entry which is preliminary data.</text>
</comment>
<gene>
    <name evidence="7" type="ORF">Ga0609869_002104</name>
</gene>
<reference evidence="7 8" key="1">
    <citation type="submission" date="2024-06" db="EMBL/GenBank/DDBJ databases">
        <title>Genome of Rhodovulum iodosum, a marine photoferrotroph.</title>
        <authorList>
            <person name="Bianchini G."/>
            <person name="Nikeleit V."/>
            <person name="Kappler A."/>
            <person name="Bryce C."/>
            <person name="Sanchez-Baracaldo P."/>
        </authorList>
    </citation>
    <scope>NUCLEOTIDE SEQUENCE [LARGE SCALE GENOMIC DNA]</scope>
    <source>
        <strain evidence="7 8">UT/N1</strain>
    </source>
</reference>
<evidence type="ECO:0000313" key="7">
    <source>
        <dbReference type="EMBL" id="MEX5728751.1"/>
    </source>
</evidence>
<proteinExistence type="inferred from homology"/>
<sequence length="327" mass="35237">MTKSGLLTTIAATALMAGQAFAADMTLRFGHVGNPGSLFEASVNHFAECANGKLGDAAEVQTFGASQLGKDQELLQKLKLGQVQFALPSSVMSSVDDVFGIFEMPYIIKDRDHMRRVQAEMMDTFEAAANANGYTIVGLAENGFRHITNNVRPINVPADLEGVKLRTPNGAWRVKMFQEYGANPTPMAFSDVFTALQTGVIDGQENPYAQIASAKFQEVQKYLSITGHVYTPAYILASKSHFDKLPDNVRAGLSECAAETQDFTYEKAAELEVELLQVIKAAGVEVNEADKDAFIEASKPIYDAFAAEVEGGGEMIEAVLGLGDTSS</sequence>
<keyword evidence="5" id="KW-0574">Periplasm</keyword>
<evidence type="ECO:0000256" key="6">
    <source>
        <dbReference type="SAM" id="SignalP"/>
    </source>
</evidence>
<protein>
    <submittedName>
        <fullName evidence="7">Tripartite ATP-independent transporter DctP family solute receptor</fullName>
    </submittedName>
</protein>
<dbReference type="EMBL" id="JBEHHI010000002">
    <property type="protein sequence ID" value="MEX5728751.1"/>
    <property type="molecule type" value="Genomic_DNA"/>
</dbReference>
<dbReference type="PANTHER" id="PTHR33376:SF4">
    <property type="entry name" value="SIALIC ACID-BINDING PERIPLASMIC PROTEIN SIAP"/>
    <property type="match status" value="1"/>
</dbReference>
<feature type="chain" id="PRO_5045296269" evidence="6">
    <location>
        <begin position="23"/>
        <end position="327"/>
    </location>
</feature>
<keyword evidence="4 6" id="KW-0732">Signal</keyword>
<dbReference type="PANTHER" id="PTHR33376">
    <property type="match status" value="1"/>
</dbReference>
<evidence type="ECO:0000256" key="1">
    <source>
        <dbReference type="ARBA" id="ARBA00004418"/>
    </source>
</evidence>
<evidence type="ECO:0000256" key="4">
    <source>
        <dbReference type="ARBA" id="ARBA00022729"/>
    </source>
</evidence>
<evidence type="ECO:0000256" key="5">
    <source>
        <dbReference type="ARBA" id="ARBA00022764"/>
    </source>
</evidence>
<dbReference type="InterPro" id="IPR004682">
    <property type="entry name" value="TRAP_DctP"/>
</dbReference>
<evidence type="ECO:0000313" key="8">
    <source>
        <dbReference type="Proteomes" id="UP001560019"/>
    </source>
</evidence>
<comment type="subcellular location">
    <subcellularLocation>
        <location evidence="1">Periplasm</location>
    </subcellularLocation>
</comment>
<organism evidence="7 8">
    <name type="scientific">Rhodovulum iodosum</name>
    <dbReference type="NCBI Taxonomy" id="68291"/>
    <lineage>
        <taxon>Bacteria</taxon>
        <taxon>Pseudomonadati</taxon>
        <taxon>Pseudomonadota</taxon>
        <taxon>Alphaproteobacteria</taxon>
        <taxon>Rhodobacterales</taxon>
        <taxon>Paracoccaceae</taxon>
        <taxon>Rhodovulum</taxon>
    </lineage>
</organism>
<dbReference type="NCBIfam" id="NF037995">
    <property type="entry name" value="TRAP_S1"/>
    <property type="match status" value="1"/>
</dbReference>
<keyword evidence="7" id="KW-0675">Receptor</keyword>
<dbReference type="Proteomes" id="UP001560019">
    <property type="component" value="Unassembled WGS sequence"/>
</dbReference>
<accession>A0ABV3XTT6</accession>
<evidence type="ECO:0000256" key="2">
    <source>
        <dbReference type="ARBA" id="ARBA00009023"/>
    </source>
</evidence>
<comment type="similarity">
    <text evidence="2">Belongs to the bacterial solute-binding protein 7 family.</text>
</comment>
<keyword evidence="3" id="KW-0813">Transport</keyword>